<keyword evidence="10" id="KW-0496">Mitochondrion</keyword>
<dbReference type="OrthoDB" id="286811at2759"/>
<name>A6HAZ4_RAT</name>
<comment type="subunit">
    <text evidence="4">Complex I is composed of 45 different subunits.</text>
</comment>
<evidence type="ECO:0000256" key="14">
    <source>
        <dbReference type="ARBA" id="ARBA00032775"/>
    </source>
</evidence>
<sequence>MVKVEPNVKKLEDLLQGGDVEEGILQAKRELSLATKMLQWKPWESLVEEPPADQRK</sequence>
<gene>
    <name evidence="15" type="ORF">rCG_62018</name>
</gene>
<dbReference type="GO" id="GO:0022904">
    <property type="term" value="P:respiratory electron transport chain"/>
    <property type="evidence" value="ECO:0007669"/>
    <property type="project" value="InterPro"/>
</dbReference>
<evidence type="ECO:0000256" key="1">
    <source>
        <dbReference type="ARBA" id="ARBA00003195"/>
    </source>
</evidence>
<proteinExistence type="inferred from homology"/>
<keyword evidence="8" id="KW-0999">Mitochondrion inner membrane</keyword>
<keyword evidence="6" id="KW-0813">Transport</keyword>
<protein>
    <recommendedName>
        <fullName evidence="5">NADH dehydrogenase [ubiquinone] 1 alpha subcomplex subunit 5</fullName>
    </recommendedName>
    <alternativeName>
        <fullName evidence="12">Complex I subunit B13</fullName>
    </alternativeName>
    <alternativeName>
        <fullName evidence="14">Complex I-13kD-B</fullName>
    </alternativeName>
    <alternativeName>
        <fullName evidence="13">NADH-ubiquinone oxidoreductase 13 kDa-B subunit</fullName>
    </alternativeName>
</protein>
<evidence type="ECO:0000256" key="13">
    <source>
        <dbReference type="ARBA" id="ARBA00032483"/>
    </source>
</evidence>
<evidence type="ECO:0000256" key="3">
    <source>
        <dbReference type="ARBA" id="ARBA00010261"/>
    </source>
</evidence>
<evidence type="ECO:0000256" key="12">
    <source>
        <dbReference type="ARBA" id="ARBA00030376"/>
    </source>
</evidence>
<comment type="subcellular location">
    <subcellularLocation>
        <location evidence="2">Mitochondrion inner membrane</location>
        <topology evidence="2">Peripheral membrane protein</topology>
        <orientation evidence="2">Matrix side</orientation>
    </subcellularLocation>
</comment>
<evidence type="ECO:0000256" key="4">
    <source>
        <dbReference type="ARBA" id="ARBA00011533"/>
    </source>
</evidence>
<organism evidence="15 16">
    <name type="scientific">Rattus norvegicus</name>
    <name type="common">Rat</name>
    <dbReference type="NCBI Taxonomy" id="10116"/>
    <lineage>
        <taxon>Eukaryota</taxon>
        <taxon>Metazoa</taxon>
        <taxon>Chordata</taxon>
        <taxon>Craniata</taxon>
        <taxon>Vertebrata</taxon>
        <taxon>Euteleostomi</taxon>
        <taxon>Mammalia</taxon>
        <taxon>Eutheria</taxon>
        <taxon>Euarchontoglires</taxon>
        <taxon>Glires</taxon>
        <taxon>Rodentia</taxon>
        <taxon>Myomorpha</taxon>
        <taxon>Muroidea</taxon>
        <taxon>Muridae</taxon>
        <taxon>Murinae</taxon>
        <taxon>Rattus</taxon>
    </lineage>
</organism>
<dbReference type="Proteomes" id="UP000234681">
    <property type="component" value="Chromosome 6"/>
</dbReference>
<evidence type="ECO:0000313" key="15">
    <source>
        <dbReference type="EMBL" id="EDM03199.1"/>
    </source>
</evidence>
<dbReference type="AlphaFoldDB" id="A6HAZ4"/>
<accession>A6HAZ4</accession>
<evidence type="ECO:0000256" key="8">
    <source>
        <dbReference type="ARBA" id="ARBA00022792"/>
    </source>
</evidence>
<dbReference type="GO" id="GO:0005743">
    <property type="term" value="C:mitochondrial inner membrane"/>
    <property type="evidence" value="ECO:0007669"/>
    <property type="project" value="UniProtKB-SubCell"/>
</dbReference>
<reference evidence="16" key="1">
    <citation type="submission" date="2005-09" db="EMBL/GenBank/DDBJ databases">
        <authorList>
            <person name="Mural R.J."/>
            <person name="Li P.W."/>
            <person name="Adams M.D."/>
            <person name="Amanatides P.G."/>
            <person name="Baden-Tillson H."/>
            <person name="Barnstead M."/>
            <person name="Chin S.H."/>
            <person name="Dew I."/>
            <person name="Evans C.A."/>
            <person name="Ferriera S."/>
            <person name="Flanigan M."/>
            <person name="Fosler C."/>
            <person name="Glodek A."/>
            <person name="Gu Z."/>
            <person name="Holt R.A."/>
            <person name="Jennings D."/>
            <person name="Kraft C.L."/>
            <person name="Lu F."/>
            <person name="Nguyen T."/>
            <person name="Nusskern D.R."/>
            <person name="Pfannkoch C.M."/>
            <person name="Sitter C."/>
            <person name="Sutton G.G."/>
            <person name="Venter J.C."/>
            <person name="Wang Z."/>
            <person name="Woodage T."/>
            <person name="Zheng X.H."/>
            <person name="Zhong F."/>
        </authorList>
    </citation>
    <scope>NUCLEOTIDE SEQUENCE [LARGE SCALE GENOMIC DNA]</scope>
    <source>
        <strain>BN</strain>
        <strain evidence="16">Sprague-Dawley</strain>
    </source>
</reference>
<evidence type="ECO:0000256" key="11">
    <source>
        <dbReference type="ARBA" id="ARBA00023136"/>
    </source>
</evidence>
<evidence type="ECO:0000256" key="2">
    <source>
        <dbReference type="ARBA" id="ARBA00004443"/>
    </source>
</evidence>
<evidence type="ECO:0000313" key="16">
    <source>
        <dbReference type="Proteomes" id="UP000234681"/>
    </source>
</evidence>
<evidence type="ECO:0000256" key="10">
    <source>
        <dbReference type="ARBA" id="ARBA00023128"/>
    </source>
</evidence>
<comment type="function">
    <text evidence="1">Accessory subunit of the mitochondrial membrane respiratory chain NADH dehydrogenase (Complex I), that is believed not to be involved in catalysis. Complex I functions in the transfer of electrons from NADH to the respiratory chain. The immediate electron acceptor for the enzyme is believed to be ubiquinone.</text>
</comment>
<evidence type="ECO:0000256" key="5">
    <source>
        <dbReference type="ARBA" id="ARBA00016385"/>
    </source>
</evidence>
<keyword evidence="7" id="KW-0679">Respiratory chain</keyword>
<evidence type="ECO:0000256" key="6">
    <source>
        <dbReference type="ARBA" id="ARBA00022448"/>
    </source>
</evidence>
<dbReference type="PANTHER" id="PTHR12653:SF0">
    <property type="entry name" value="NADH DEHYDROGENASE [UBIQUINONE] 1 ALPHA SUBCOMPLEX SUBUNIT 5"/>
    <property type="match status" value="1"/>
</dbReference>
<dbReference type="EMBL" id="CH473947">
    <property type="protein sequence ID" value="EDM03199.1"/>
    <property type="molecule type" value="Genomic_DNA"/>
</dbReference>
<keyword evidence="9" id="KW-0249">Electron transport</keyword>
<evidence type="ECO:0000256" key="7">
    <source>
        <dbReference type="ARBA" id="ARBA00022660"/>
    </source>
</evidence>
<evidence type="ECO:0000256" key="9">
    <source>
        <dbReference type="ARBA" id="ARBA00022982"/>
    </source>
</evidence>
<dbReference type="PANTHER" id="PTHR12653">
    <property type="entry name" value="NADH-UBIQUINONE OXIDOREDUCTASE 13 KD-B SUBUNIT"/>
    <property type="match status" value="1"/>
</dbReference>
<dbReference type="InterPro" id="IPR006806">
    <property type="entry name" value="NDUFA5"/>
</dbReference>
<keyword evidence="11" id="KW-0472">Membrane</keyword>
<comment type="similarity">
    <text evidence="3">Belongs to the complex I NDUFA5 subunit family.</text>
</comment>